<organism evidence="1 2">
    <name type="scientific">Paramecium sonneborni</name>
    <dbReference type="NCBI Taxonomy" id="65129"/>
    <lineage>
        <taxon>Eukaryota</taxon>
        <taxon>Sar</taxon>
        <taxon>Alveolata</taxon>
        <taxon>Ciliophora</taxon>
        <taxon>Intramacronucleata</taxon>
        <taxon>Oligohymenophorea</taxon>
        <taxon>Peniculida</taxon>
        <taxon>Parameciidae</taxon>
        <taxon>Paramecium</taxon>
    </lineage>
</organism>
<evidence type="ECO:0000313" key="2">
    <source>
        <dbReference type="Proteomes" id="UP000692954"/>
    </source>
</evidence>
<keyword evidence="2" id="KW-1185">Reference proteome</keyword>
<name>A0A8S1NZY6_9CILI</name>
<protein>
    <submittedName>
        <fullName evidence="1">Uncharacterized protein</fullName>
    </submittedName>
</protein>
<gene>
    <name evidence="1" type="ORF">PSON_ATCC_30995.1.T0640188</name>
</gene>
<dbReference type="EMBL" id="CAJJDN010000064">
    <property type="protein sequence ID" value="CAD8095463.1"/>
    <property type="molecule type" value="Genomic_DNA"/>
</dbReference>
<accession>A0A8S1NZY6</accession>
<proteinExistence type="predicted"/>
<sequence length="63" mass="7725">MRNFRKKFVNYFNSSQSTHLLQQNRILVRISFNILFLNIKYKLSTQNYKQKLSIMSNFKQYIS</sequence>
<dbReference type="AlphaFoldDB" id="A0A8S1NZY6"/>
<dbReference type="Proteomes" id="UP000692954">
    <property type="component" value="Unassembled WGS sequence"/>
</dbReference>
<evidence type="ECO:0000313" key="1">
    <source>
        <dbReference type="EMBL" id="CAD8095463.1"/>
    </source>
</evidence>
<comment type="caution">
    <text evidence="1">The sequence shown here is derived from an EMBL/GenBank/DDBJ whole genome shotgun (WGS) entry which is preliminary data.</text>
</comment>
<reference evidence="1" key="1">
    <citation type="submission" date="2021-01" db="EMBL/GenBank/DDBJ databases">
        <authorList>
            <consortium name="Genoscope - CEA"/>
            <person name="William W."/>
        </authorList>
    </citation>
    <scope>NUCLEOTIDE SEQUENCE</scope>
</reference>